<keyword evidence="9" id="KW-1185">Reference proteome</keyword>
<sequence length="325" mass="35573">MGELFALLAAFSFACANVMVKKGTKEDAKDNGAFLSVLITLFLAGMIVVGRGIFQGWTPLNNEGIWWFVLAGILTAFIGRTLLFTSIQHLGSVRASAIKRLNPFFAVLLGLIFLQESLNLWITLGIVLIFGSSAVLMLESVLIAQKNKMFMRETNDKTSQMTDRDEKNSRHNTWLMKVKTFASFGYIYGIISALAYAVGYVVRKEGLEEIPDPYLGTTVGAIVGILVFLILSLFQKRYRQSIQATFSSFRPWLFGAGIATSFGQILYFAALTHSGVSRVAVIASTDVIFTLFLSSIVFKTQENITKTVIIASITAMVGAGLIALG</sequence>
<evidence type="ECO:0000256" key="2">
    <source>
        <dbReference type="ARBA" id="ARBA00007362"/>
    </source>
</evidence>
<evidence type="ECO:0000256" key="4">
    <source>
        <dbReference type="ARBA" id="ARBA00022989"/>
    </source>
</evidence>
<keyword evidence="5 6" id="KW-0472">Membrane</keyword>
<feature type="transmembrane region" description="Helical" evidence="6">
    <location>
        <begin position="6"/>
        <end position="21"/>
    </location>
</feature>
<dbReference type="InterPro" id="IPR000620">
    <property type="entry name" value="EamA_dom"/>
</dbReference>
<feature type="transmembrane region" description="Helical" evidence="6">
    <location>
        <begin position="214"/>
        <end position="231"/>
    </location>
</feature>
<feature type="domain" description="EamA" evidence="7">
    <location>
        <begin position="184"/>
        <end position="323"/>
    </location>
</feature>
<name>A0A1Q8Q2J6_9BACI</name>
<dbReference type="GO" id="GO:0016020">
    <property type="term" value="C:membrane"/>
    <property type="evidence" value="ECO:0007669"/>
    <property type="project" value="UniProtKB-SubCell"/>
</dbReference>
<feature type="transmembrane region" description="Helical" evidence="6">
    <location>
        <begin position="180"/>
        <end position="202"/>
    </location>
</feature>
<comment type="similarity">
    <text evidence="2">Belongs to the EamA transporter family.</text>
</comment>
<dbReference type="Proteomes" id="UP000185568">
    <property type="component" value="Unassembled WGS sequence"/>
</dbReference>
<feature type="transmembrane region" description="Helical" evidence="6">
    <location>
        <begin position="252"/>
        <end position="270"/>
    </location>
</feature>
<dbReference type="OrthoDB" id="7849325at2"/>
<organism evidence="8 9">
    <name type="scientific">Domibacillus antri</name>
    <dbReference type="NCBI Taxonomy" id="1714264"/>
    <lineage>
        <taxon>Bacteria</taxon>
        <taxon>Bacillati</taxon>
        <taxon>Bacillota</taxon>
        <taxon>Bacilli</taxon>
        <taxon>Bacillales</taxon>
        <taxon>Bacillaceae</taxon>
        <taxon>Domibacillus</taxon>
    </lineage>
</organism>
<reference evidence="8 9" key="1">
    <citation type="submission" date="2016-12" db="EMBL/GenBank/DDBJ databases">
        <title>Domibacillus antri genome sequencing.</title>
        <authorList>
            <person name="Verma A."/>
            <person name="Krishnamurthi S."/>
        </authorList>
    </citation>
    <scope>NUCLEOTIDE SEQUENCE [LARGE SCALE GENOMIC DNA]</scope>
    <source>
        <strain evidence="8 9">XD80</strain>
    </source>
</reference>
<feature type="transmembrane region" description="Helical" evidence="6">
    <location>
        <begin position="97"/>
        <end position="114"/>
    </location>
</feature>
<protein>
    <recommendedName>
        <fullName evidence="7">EamA domain-containing protein</fullName>
    </recommendedName>
</protein>
<keyword evidence="3 6" id="KW-0812">Transmembrane</keyword>
<feature type="transmembrane region" description="Helical" evidence="6">
    <location>
        <begin position="276"/>
        <end position="298"/>
    </location>
</feature>
<evidence type="ECO:0000313" key="8">
    <source>
        <dbReference type="EMBL" id="OLN21538.1"/>
    </source>
</evidence>
<dbReference type="EMBL" id="MSDU01000041">
    <property type="protein sequence ID" value="OLN21538.1"/>
    <property type="molecule type" value="Genomic_DNA"/>
</dbReference>
<comment type="caution">
    <text evidence="8">The sequence shown here is derived from an EMBL/GenBank/DDBJ whole genome shotgun (WGS) entry which is preliminary data.</text>
</comment>
<gene>
    <name evidence="8" type="ORF">BTO30_14520</name>
</gene>
<dbReference type="AlphaFoldDB" id="A0A1Q8Q2J6"/>
<dbReference type="SUPFAM" id="SSF103481">
    <property type="entry name" value="Multidrug resistance efflux transporter EmrE"/>
    <property type="match status" value="2"/>
</dbReference>
<dbReference type="InterPro" id="IPR037185">
    <property type="entry name" value="EmrE-like"/>
</dbReference>
<dbReference type="PANTHER" id="PTHR22911">
    <property type="entry name" value="ACYL-MALONYL CONDENSING ENZYME-RELATED"/>
    <property type="match status" value="1"/>
</dbReference>
<feature type="transmembrane region" description="Helical" evidence="6">
    <location>
        <begin position="120"/>
        <end position="144"/>
    </location>
</feature>
<evidence type="ECO:0000259" key="7">
    <source>
        <dbReference type="Pfam" id="PF00892"/>
    </source>
</evidence>
<dbReference type="STRING" id="1714264.BTO30_14520"/>
<keyword evidence="4 6" id="KW-1133">Transmembrane helix</keyword>
<feature type="transmembrane region" description="Helical" evidence="6">
    <location>
        <begin position="65"/>
        <end position="85"/>
    </location>
</feature>
<evidence type="ECO:0000256" key="1">
    <source>
        <dbReference type="ARBA" id="ARBA00004127"/>
    </source>
</evidence>
<evidence type="ECO:0000256" key="6">
    <source>
        <dbReference type="SAM" id="Phobius"/>
    </source>
</evidence>
<dbReference type="PANTHER" id="PTHR22911:SF6">
    <property type="entry name" value="SOLUTE CARRIER FAMILY 35 MEMBER G1"/>
    <property type="match status" value="1"/>
</dbReference>
<dbReference type="RefSeq" id="WP_075399432.1">
    <property type="nucleotide sequence ID" value="NZ_MSDU01000041.1"/>
</dbReference>
<evidence type="ECO:0000256" key="3">
    <source>
        <dbReference type="ARBA" id="ARBA00022692"/>
    </source>
</evidence>
<evidence type="ECO:0000313" key="9">
    <source>
        <dbReference type="Proteomes" id="UP000185568"/>
    </source>
</evidence>
<feature type="transmembrane region" description="Helical" evidence="6">
    <location>
        <begin position="33"/>
        <end position="53"/>
    </location>
</feature>
<evidence type="ECO:0000256" key="5">
    <source>
        <dbReference type="ARBA" id="ARBA00023136"/>
    </source>
</evidence>
<dbReference type="Pfam" id="PF00892">
    <property type="entry name" value="EamA"/>
    <property type="match status" value="2"/>
</dbReference>
<accession>A0A1Q8Q2J6</accession>
<feature type="domain" description="EamA" evidence="7">
    <location>
        <begin position="2"/>
        <end position="137"/>
    </location>
</feature>
<feature type="transmembrane region" description="Helical" evidence="6">
    <location>
        <begin position="307"/>
        <end position="324"/>
    </location>
</feature>
<proteinExistence type="inferred from homology"/>
<comment type="subcellular location">
    <subcellularLocation>
        <location evidence="1">Endomembrane system</location>
        <topology evidence="1">Multi-pass membrane protein</topology>
    </subcellularLocation>
</comment>